<comment type="caution">
    <text evidence="6">The sequence shown here is derived from an EMBL/GenBank/DDBJ whole genome shotgun (WGS) entry which is preliminary data.</text>
</comment>
<evidence type="ECO:0000256" key="2">
    <source>
        <dbReference type="ARBA" id="ARBA00022884"/>
    </source>
</evidence>
<evidence type="ECO:0000256" key="3">
    <source>
        <dbReference type="ARBA" id="ARBA00023242"/>
    </source>
</evidence>
<evidence type="ECO:0000259" key="5">
    <source>
        <dbReference type="PROSITE" id="PS50102"/>
    </source>
</evidence>
<dbReference type="InterPro" id="IPR012677">
    <property type="entry name" value="Nucleotide-bd_a/b_plait_sf"/>
</dbReference>
<accession>A0A4Z1SNY2</accession>
<dbReference type="GO" id="GO:0003723">
    <property type="term" value="F:RNA binding"/>
    <property type="evidence" value="ECO:0007669"/>
    <property type="project" value="UniProtKB-UniRule"/>
</dbReference>
<dbReference type="GO" id="GO:0005654">
    <property type="term" value="C:nucleoplasm"/>
    <property type="evidence" value="ECO:0007669"/>
    <property type="project" value="UniProtKB-SubCell"/>
</dbReference>
<dbReference type="Proteomes" id="UP000315496">
    <property type="component" value="Chromosome 5"/>
</dbReference>
<reference evidence="6 7" key="1">
    <citation type="submission" date="2019-05" db="EMBL/GenBank/DDBJ databases">
        <title>The compact genome of Giardia muris reveals important steps in the evolution of intestinal protozoan parasites.</title>
        <authorList>
            <person name="Xu F."/>
            <person name="Jimenez-Gonzalez A."/>
            <person name="Einarsson E."/>
            <person name="Astvaldsson A."/>
            <person name="Peirasmaki D."/>
            <person name="Eckmann L."/>
            <person name="Andersson J.O."/>
            <person name="Svard S.G."/>
            <person name="Jerlstrom-Hultqvist J."/>
        </authorList>
    </citation>
    <scope>NUCLEOTIDE SEQUENCE [LARGE SCALE GENOMIC DNA]</scope>
    <source>
        <strain evidence="6 7">Roberts-Thomson</strain>
    </source>
</reference>
<protein>
    <submittedName>
        <fullName evidence="6">RNA-binding protein</fullName>
    </submittedName>
</protein>
<dbReference type="EMBL" id="VDLU01000005">
    <property type="protein sequence ID" value="TNJ26565.1"/>
    <property type="molecule type" value="Genomic_DNA"/>
</dbReference>
<dbReference type="SMART" id="SM00360">
    <property type="entry name" value="RRM"/>
    <property type="match status" value="1"/>
</dbReference>
<evidence type="ECO:0000313" key="7">
    <source>
        <dbReference type="Proteomes" id="UP000315496"/>
    </source>
</evidence>
<dbReference type="AlphaFoldDB" id="A0A4Z1SNY2"/>
<proteinExistence type="predicted"/>
<evidence type="ECO:0000256" key="1">
    <source>
        <dbReference type="ARBA" id="ARBA00004642"/>
    </source>
</evidence>
<dbReference type="InterPro" id="IPR052285">
    <property type="entry name" value="NEXT_complex_subunit"/>
</dbReference>
<keyword evidence="3" id="KW-0539">Nucleus</keyword>
<dbReference type="OrthoDB" id="10259687at2759"/>
<dbReference type="InterPro" id="IPR035979">
    <property type="entry name" value="RBD_domain_sf"/>
</dbReference>
<dbReference type="PANTHER" id="PTHR13798:SF11">
    <property type="entry name" value="RNA-BINDING PROTEIN 7-RELATED"/>
    <property type="match status" value="1"/>
</dbReference>
<evidence type="ECO:0000313" key="6">
    <source>
        <dbReference type="EMBL" id="TNJ26565.1"/>
    </source>
</evidence>
<evidence type="ECO:0000256" key="4">
    <source>
        <dbReference type="PROSITE-ProRule" id="PRU00176"/>
    </source>
</evidence>
<keyword evidence="2 4" id="KW-0694">RNA-binding</keyword>
<comment type="subcellular location">
    <subcellularLocation>
        <location evidence="1">Nucleus</location>
        <location evidence="1">Nucleoplasm</location>
    </subcellularLocation>
</comment>
<dbReference type="PANTHER" id="PTHR13798">
    <property type="entry name" value="RNA BINDING MOTIF RBM PROTEIN -RELATED"/>
    <property type="match status" value="1"/>
</dbReference>
<dbReference type="SUPFAM" id="SSF54928">
    <property type="entry name" value="RNA-binding domain, RBD"/>
    <property type="match status" value="1"/>
</dbReference>
<keyword evidence="7" id="KW-1185">Reference proteome</keyword>
<name>A0A4Z1SNY2_GIAMU</name>
<organism evidence="6 7">
    <name type="scientific">Giardia muris</name>
    <dbReference type="NCBI Taxonomy" id="5742"/>
    <lineage>
        <taxon>Eukaryota</taxon>
        <taxon>Metamonada</taxon>
        <taxon>Diplomonadida</taxon>
        <taxon>Hexamitidae</taxon>
        <taxon>Giardiinae</taxon>
        <taxon>Giardia</taxon>
    </lineage>
</organism>
<dbReference type="VEuPathDB" id="GiardiaDB:GMRT_16384"/>
<dbReference type="PROSITE" id="PS50102">
    <property type="entry name" value="RRM"/>
    <property type="match status" value="1"/>
</dbReference>
<dbReference type="InterPro" id="IPR000504">
    <property type="entry name" value="RRM_dom"/>
</dbReference>
<dbReference type="Pfam" id="PF00076">
    <property type="entry name" value="RRM_1"/>
    <property type="match status" value="1"/>
</dbReference>
<gene>
    <name evidence="6" type="ORF">GMRT_16384</name>
</gene>
<sequence length="170" mass="18198">MASVFVGNLSERVTGALLDELFSHVGRVTRVHVPVDPLSGVPLGYGFVDLQTDEMAEYAIKVLTGVSLYSQKLVLRRANAPEGLSPSFSSSPVLRLRPATQTSEGALRAWKDGVVRALGLLGEVTGKVELEEAGSPVILVTHRTTAGHQEAARRLSRQFFAGVETLCDAV</sequence>
<feature type="domain" description="RRM" evidence="5">
    <location>
        <begin position="2"/>
        <end position="80"/>
    </location>
</feature>
<dbReference type="Gene3D" id="3.30.70.330">
    <property type="match status" value="1"/>
</dbReference>